<reference evidence="1 2" key="1">
    <citation type="submission" date="2021-06" db="EMBL/GenBank/DDBJ databases">
        <authorList>
            <person name="Kallberg Y."/>
            <person name="Tangrot J."/>
            <person name="Rosling A."/>
        </authorList>
    </citation>
    <scope>NUCLEOTIDE SEQUENCE [LARGE SCALE GENOMIC DNA]</scope>
    <source>
        <strain evidence="1 2">120-4 pot B 10/14</strain>
    </source>
</reference>
<proteinExistence type="predicted"/>
<organism evidence="1 2">
    <name type="scientific">Gigaspora margarita</name>
    <dbReference type="NCBI Taxonomy" id="4874"/>
    <lineage>
        <taxon>Eukaryota</taxon>
        <taxon>Fungi</taxon>
        <taxon>Fungi incertae sedis</taxon>
        <taxon>Mucoromycota</taxon>
        <taxon>Glomeromycotina</taxon>
        <taxon>Glomeromycetes</taxon>
        <taxon>Diversisporales</taxon>
        <taxon>Gigasporaceae</taxon>
        <taxon>Gigaspora</taxon>
    </lineage>
</organism>
<keyword evidence="2" id="KW-1185">Reference proteome</keyword>
<gene>
    <name evidence="1" type="ORF">GMARGA_LOCUS44694</name>
</gene>
<feature type="non-terminal residue" evidence="1">
    <location>
        <position position="182"/>
    </location>
</feature>
<sequence>KKPLRCYLSYIKEVHIDNLFLIACNNVKYETVYLDNEDFVDLVTKTILNLIINFSNKVNYFSFPPYHNEFKEIIVNYKTKKNIYLDTFDIEDLIGFDNLFEITLRSVKCRYSDLDQINLTNITNLRFCNVIFKKKDRDKILDLLTLLNNLKFLTFIDLNICDIEVIYKKFKNKLEYLKIISQ</sequence>
<evidence type="ECO:0000313" key="2">
    <source>
        <dbReference type="Proteomes" id="UP000789901"/>
    </source>
</evidence>
<dbReference type="Proteomes" id="UP000789901">
    <property type="component" value="Unassembled WGS sequence"/>
</dbReference>
<accession>A0ABN7XKM5</accession>
<feature type="non-terminal residue" evidence="1">
    <location>
        <position position="1"/>
    </location>
</feature>
<comment type="caution">
    <text evidence="1">The sequence shown here is derived from an EMBL/GenBank/DDBJ whole genome shotgun (WGS) entry which is preliminary data.</text>
</comment>
<protein>
    <submittedName>
        <fullName evidence="1">40555_t:CDS:1</fullName>
    </submittedName>
</protein>
<evidence type="ECO:0000313" key="1">
    <source>
        <dbReference type="EMBL" id="CAG8855873.1"/>
    </source>
</evidence>
<name>A0ABN7XKM5_GIGMA</name>
<dbReference type="EMBL" id="CAJVQB010154085">
    <property type="protein sequence ID" value="CAG8855873.1"/>
    <property type="molecule type" value="Genomic_DNA"/>
</dbReference>